<evidence type="ECO:0000313" key="1">
    <source>
        <dbReference type="EMBL" id="KAH1106339.1"/>
    </source>
</evidence>
<evidence type="ECO:0000313" key="2">
    <source>
        <dbReference type="Proteomes" id="UP000828251"/>
    </source>
</evidence>
<reference evidence="1 2" key="1">
    <citation type="journal article" date="2021" name="Plant Biotechnol. J.">
        <title>Multi-omics assisted identification of the key and species-specific regulatory components of drought-tolerant mechanisms in Gossypium stocksii.</title>
        <authorList>
            <person name="Yu D."/>
            <person name="Ke L."/>
            <person name="Zhang D."/>
            <person name="Wu Y."/>
            <person name="Sun Y."/>
            <person name="Mei J."/>
            <person name="Sun J."/>
            <person name="Sun Y."/>
        </authorList>
    </citation>
    <scope>NUCLEOTIDE SEQUENCE [LARGE SCALE GENOMIC DNA]</scope>
    <source>
        <strain evidence="2">cv. E1</strain>
        <tissue evidence="1">Leaf</tissue>
    </source>
</reference>
<dbReference type="AlphaFoldDB" id="A0A9D3VZS5"/>
<accession>A0A9D3VZS5</accession>
<dbReference type="EMBL" id="JAIQCV010000004">
    <property type="protein sequence ID" value="KAH1106339.1"/>
    <property type="molecule type" value="Genomic_DNA"/>
</dbReference>
<proteinExistence type="predicted"/>
<keyword evidence="2" id="KW-1185">Reference proteome</keyword>
<organism evidence="1 2">
    <name type="scientific">Gossypium stocksii</name>
    <dbReference type="NCBI Taxonomy" id="47602"/>
    <lineage>
        <taxon>Eukaryota</taxon>
        <taxon>Viridiplantae</taxon>
        <taxon>Streptophyta</taxon>
        <taxon>Embryophyta</taxon>
        <taxon>Tracheophyta</taxon>
        <taxon>Spermatophyta</taxon>
        <taxon>Magnoliopsida</taxon>
        <taxon>eudicotyledons</taxon>
        <taxon>Gunneridae</taxon>
        <taxon>Pentapetalae</taxon>
        <taxon>rosids</taxon>
        <taxon>malvids</taxon>
        <taxon>Malvales</taxon>
        <taxon>Malvaceae</taxon>
        <taxon>Malvoideae</taxon>
        <taxon>Gossypium</taxon>
    </lineage>
</organism>
<gene>
    <name evidence="1" type="ORF">J1N35_010107</name>
</gene>
<name>A0A9D3VZS5_9ROSI</name>
<protein>
    <submittedName>
        <fullName evidence="1">Uncharacterized protein</fullName>
    </submittedName>
</protein>
<dbReference type="Proteomes" id="UP000828251">
    <property type="component" value="Unassembled WGS sequence"/>
</dbReference>
<comment type="caution">
    <text evidence="1">The sequence shown here is derived from an EMBL/GenBank/DDBJ whole genome shotgun (WGS) entry which is preliminary data.</text>
</comment>
<sequence>MQLSSLGFLNTVCKELFAGVVFTSSASLVWQDFQKRYNKIDGCRIFEFTSNHYFSHSSQLSLMEPLHSINQVYSMLVQEESQCKLSFTLLSASAPTALYSSATPTGPSKRKFLFNFKFIRKKHVASHVISLEDLLESDITYFVKAHLLLL</sequence>